<dbReference type="RefSeq" id="WP_155448500.1">
    <property type="nucleotide sequence ID" value="NZ_WNKT01000003.1"/>
</dbReference>
<dbReference type="InterPro" id="IPR036249">
    <property type="entry name" value="Thioredoxin-like_sf"/>
</dbReference>
<protein>
    <submittedName>
        <fullName evidence="3">Thioredoxin fold domain-containing protein</fullName>
    </submittedName>
</protein>
<name>A0A6N8E6S3_9GAMM</name>
<accession>A0A6N8E6S3</accession>
<organism evidence="3 4">
    <name type="scientific">Allochromatium palmeri</name>
    <dbReference type="NCBI Taxonomy" id="231048"/>
    <lineage>
        <taxon>Bacteria</taxon>
        <taxon>Pseudomonadati</taxon>
        <taxon>Pseudomonadota</taxon>
        <taxon>Gammaproteobacteria</taxon>
        <taxon>Chromatiales</taxon>
        <taxon>Chromatiaceae</taxon>
        <taxon>Allochromatium</taxon>
    </lineage>
</organism>
<dbReference type="Proteomes" id="UP000434044">
    <property type="component" value="Unassembled WGS sequence"/>
</dbReference>
<gene>
    <name evidence="3" type="ORF">GJ668_02260</name>
</gene>
<feature type="region of interest" description="Disordered" evidence="1">
    <location>
        <begin position="329"/>
        <end position="350"/>
    </location>
</feature>
<dbReference type="InterPro" id="IPR012336">
    <property type="entry name" value="Thioredoxin-like_fold"/>
</dbReference>
<dbReference type="OrthoDB" id="9791630at2"/>
<evidence type="ECO:0000256" key="1">
    <source>
        <dbReference type="SAM" id="MobiDB-lite"/>
    </source>
</evidence>
<proteinExistence type="predicted"/>
<evidence type="ECO:0000313" key="3">
    <source>
        <dbReference type="EMBL" id="MTW19913.1"/>
    </source>
</evidence>
<dbReference type="CDD" id="cd02951">
    <property type="entry name" value="SoxW"/>
    <property type="match status" value="1"/>
</dbReference>
<feature type="domain" description="Thioredoxin-like fold" evidence="2">
    <location>
        <begin position="226"/>
        <end position="325"/>
    </location>
</feature>
<dbReference type="AlphaFoldDB" id="A0A6N8E6S3"/>
<reference evidence="3 4" key="1">
    <citation type="submission" date="2019-11" db="EMBL/GenBank/DDBJ databases">
        <title>Whole-genome sequence of the anaerobic purple sulfur bacterium Allochromatium palmeri DSM 15591.</title>
        <authorList>
            <person name="Kyndt J.A."/>
            <person name="Meyer T.E."/>
        </authorList>
    </citation>
    <scope>NUCLEOTIDE SEQUENCE [LARGE SCALE GENOMIC DNA]</scope>
    <source>
        <strain evidence="3 4">DSM 15591</strain>
    </source>
</reference>
<keyword evidence="4" id="KW-1185">Reference proteome</keyword>
<dbReference type="EMBL" id="WNKT01000003">
    <property type="protein sequence ID" value="MTW19913.1"/>
    <property type="molecule type" value="Genomic_DNA"/>
</dbReference>
<evidence type="ECO:0000313" key="4">
    <source>
        <dbReference type="Proteomes" id="UP000434044"/>
    </source>
</evidence>
<dbReference type="Pfam" id="PF13098">
    <property type="entry name" value="Thioredoxin_2"/>
    <property type="match status" value="2"/>
</dbReference>
<dbReference type="Gene3D" id="3.40.30.10">
    <property type="entry name" value="Glutaredoxin"/>
    <property type="match status" value="2"/>
</dbReference>
<dbReference type="InterPro" id="IPR041737">
    <property type="entry name" value="SoxW"/>
</dbReference>
<comment type="caution">
    <text evidence="3">The sequence shown here is derived from an EMBL/GenBank/DDBJ whole genome shotgun (WGS) entry which is preliminary data.</text>
</comment>
<dbReference type="SUPFAM" id="SSF52833">
    <property type="entry name" value="Thioredoxin-like"/>
    <property type="match status" value="2"/>
</dbReference>
<feature type="domain" description="Thioredoxin-like fold" evidence="2">
    <location>
        <begin position="74"/>
        <end position="175"/>
    </location>
</feature>
<evidence type="ECO:0000259" key="2">
    <source>
        <dbReference type="Pfam" id="PF13098"/>
    </source>
</evidence>
<sequence>MAWTIELSALARKNLISVLIVFSSALPAFDRPDDLEPQGGTLAQHVSETAAYPDWFLSDRLDIRADLEAAIATGKRGLMVYFGQNHCVHCERFMRVNLADPDILAYLRHHFDLVPIDIQGRAEVRTLDGERLDEHTWARREQTDFTPSLLFYDAEGRLALRLRGYYPPYQFRAALEYVADGHYQRESFDDYLARGDERLVFDSEDLNDQPFFSPPPHVLDRRLPSARPLAVFFERGDCHACDLLHGQVRRAPEIQRGFEALDAVQLDRRSDTPVITPDGQRTTARAWADELGLQHAPALLFFDERGRELQRLDAVVDFYRLSEVLDDIHSHSDRTPGDSDSRALRQPEAP</sequence>